<protein>
    <recommendedName>
        <fullName evidence="6">SWIM-type domain-containing protein</fullName>
    </recommendedName>
</protein>
<dbReference type="EMBL" id="BDSP01000137">
    <property type="protein sequence ID" value="GAX19696.1"/>
    <property type="molecule type" value="Genomic_DNA"/>
</dbReference>
<comment type="caution">
    <text evidence="7">The sequence shown here is derived from an EMBL/GenBank/DDBJ whole genome shotgun (WGS) entry which is preliminary data.</text>
</comment>
<gene>
    <name evidence="7" type="ORF">FisN_19Hh282</name>
</gene>
<dbReference type="GO" id="GO:0008270">
    <property type="term" value="F:zinc ion binding"/>
    <property type="evidence" value="ECO:0007669"/>
    <property type="project" value="UniProtKB-KW"/>
</dbReference>
<sequence length="894" mass="101156">MSSSSSVTALFVFRTLMEQYGLKEADPFHWEAKCFGLPILKDDLDALVRSIAFSYEGHLLERTDKSTNYYQYRCIGCCQEVNDTEAESERPFSLYFKQRKHDPRYFDICPSKCHFRHTHHNHQPTFIVPEKYKGGMLEIYKNSPILLHYFQQLFQGDEPSKEARSYKTAMAFLSTTKLAQAAMSSSTYSRLYQYFHQLYQQEQHNYHSLLRPYLLQYIAQNRTANVFLQADTEGSLYRMFLSVPEVAQLVETVGVNGLFVDTVTSTKKDYHGTLLYVMAFTGQAEWIALAAAWCPQDNAAGLLFVVQMLAASGISFSKTPVYTSQGAFLSAVTVAQRDFQIEVSLKYTIDLLLTQIIRHFSIDANDPRVPEIRQHIHALQAAPTIASFLVACEKFRNMVPERATPVLKYMMRNIHPRHWTVFGNNAQISDEEWAPDYFNCLGRYMGITDHWTVVQREFLHDPVPLGQKFPLLGFLRSNRAESTAEWFQKQQVRNGLPPDAAHHFLSVSAAAITHCQHQIAVMHSRKIPCTDIAARLFVEATRGRERCSVPTAHPPNVPIHITDTTQGFQRMYIVRHNATDSTRAYTCTCYLFSNYGVPCCHILAVRKAQKKSDHDLPKLLPKWGSVEAVANYLTRGRQSQQPYSMKLSCWSDIRVKTDEDVLKPAPVYISSPTTENLTNALSSSSRKLPSSAQPPKKKKARTTQASEANSDEVPNSSESEQRSFDDIVGGRVLVAHVAVPDILMRHGIQWKVDENIGGEFSRRTDALPTTPPLQMKSKKKGVETEDVIARKREAAWFLEEMVHREVFVAHTNTRQIDSAAHQAVLCTARKEEAPDDSLARALSFSQRLVDIGAHHEPVEQDGLGDAVIAREADLSAKDGGSLTVETREVVDMMI</sequence>
<dbReference type="AlphaFoldDB" id="A0A1Z5K0R8"/>
<evidence type="ECO:0000256" key="4">
    <source>
        <dbReference type="PROSITE-ProRule" id="PRU00325"/>
    </source>
</evidence>
<feature type="compositionally biased region" description="Low complexity" evidence="5">
    <location>
        <begin position="682"/>
        <end position="691"/>
    </location>
</feature>
<evidence type="ECO:0000256" key="1">
    <source>
        <dbReference type="ARBA" id="ARBA00022723"/>
    </source>
</evidence>
<keyword evidence="2 4" id="KW-0863">Zinc-finger</keyword>
<feature type="region of interest" description="Disordered" evidence="5">
    <location>
        <begin position="673"/>
        <end position="723"/>
    </location>
</feature>
<dbReference type="SMART" id="SM00575">
    <property type="entry name" value="ZnF_PMZ"/>
    <property type="match status" value="1"/>
</dbReference>
<dbReference type="Proteomes" id="UP000198406">
    <property type="component" value="Unassembled WGS sequence"/>
</dbReference>
<keyword evidence="1" id="KW-0479">Metal-binding</keyword>
<evidence type="ECO:0000256" key="3">
    <source>
        <dbReference type="ARBA" id="ARBA00022833"/>
    </source>
</evidence>
<evidence type="ECO:0000256" key="2">
    <source>
        <dbReference type="ARBA" id="ARBA00022771"/>
    </source>
</evidence>
<evidence type="ECO:0000256" key="5">
    <source>
        <dbReference type="SAM" id="MobiDB-lite"/>
    </source>
</evidence>
<dbReference type="InParanoid" id="A0A1Z5K0R8"/>
<accession>A0A1Z5K0R8</accession>
<keyword evidence="8" id="KW-1185">Reference proteome</keyword>
<evidence type="ECO:0000313" key="7">
    <source>
        <dbReference type="EMBL" id="GAX19696.1"/>
    </source>
</evidence>
<feature type="compositionally biased region" description="Polar residues" evidence="5">
    <location>
        <begin position="702"/>
        <end position="718"/>
    </location>
</feature>
<evidence type="ECO:0000313" key="8">
    <source>
        <dbReference type="Proteomes" id="UP000198406"/>
    </source>
</evidence>
<reference evidence="7 8" key="1">
    <citation type="journal article" date="2015" name="Plant Cell">
        <title>Oil accumulation by the oleaginous diatom Fistulifera solaris as revealed by the genome and transcriptome.</title>
        <authorList>
            <person name="Tanaka T."/>
            <person name="Maeda Y."/>
            <person name="Veluchamy A."/>
            <person name="Tanaka M."/>
            <person name="Abida H."/>
            <person name="Marechal E."/>
            <person name="Bowler C."/>
            <person name="Muto M."/>
            <person name="Sunaga Y."/>
            <person name="Tanaka M."/>
            <person name="Yoshino T."/>
            <person name="Taniguchi T."/>
            <person name="Fukuda Y."/>
            <person name="Nemoto M."/>
            <person name="Matsumoto M."/>
            <person name="Wong P.S."/>
            <person name="Aburatani S."/>
            <person name="Fujibuchi W."/>
        </authorList>
    </citation>
    <scope>NUCLEOTIDE SEQUENCE [LARGE SCALE GENOMIC DNA]</scope>
    <source>
        <strain evidence="7 8">JPCC DA0580</strain>
    </source>
</reference>
<dbReference type="PROSITE" id="PS50966">
    <property type="entry name" value="ZF_SWIM"/>
    <property type="match status" value="1"/>
</dbReference>
<dbReference type="InterPro" id="IPR006564">
    <property type="entry name" value="Znf_PMZ"/>
</dbReference>
<organism evidence="7 8">
    <name type="scientific">Fistulifera solaris</name>
    <name type="common">Oleaginous diatom</name>
    <dbReference type="NCBI Taxonomy" id="1519565"/>
    <lineage>
        <taxon>Eukaryota</taxon>
        <taxon>Sar</taxon>
        <taxon>Stramenopiles</taxon>
        <taxon>Ochrophyta</taxon>
        <taxon>Bacillariophyta</taxon>
        <taxon>Bacillariophyceae</taxon>
        <taxon>Bacillariophycidae</taxon>
        <taxon>Naviculales</taxon>
        <taxon>Naviculaceae</taxon>
        <taxon>Fistulifera</taxon>
    </lineage>
</organism>
<proteinExistence type="predicted"/>
<keyword evidence="3" id="KW-0862">Zinc</keyword>
<feature type="domain" description="SWIM-type" evidence="6">
    <location>
        <begin position="572"/>
        <end position="610"/>
    </location>
</feature>
<dbReference type="Pfam" id="PF04434">
    <property type="entry name" value="SWIM"/>
    <property type="match status" value="1"/>
</dbReference>
<evidence type="ECO:0000259" key="6">
    <source>
        <dbReference type="PROSITE" id="PS50966"/>
    </source>
</evidence>
<dbReference type="InterPro" id="IPR007527">
    <property type="entry name" value="Znf_SWIM"/>
</dbReference>
<name>A0A1Z5K0R8_FISSO</name>